<dbReference type="Proteomes" id="UP001219934">
    <property type="component" value="Unassembled WGS sequence"/>
</dbReference>
<feature type="domain" description="Peroxin/Ferlin" evidence="1">
    <location>
        <begin position="1"/>
        <end position="62"/>
    </location>
</feature>
<dbReference type="AlphaFoldDB" id="A0AAD6F9W1"/>
<evidence type="ECO:0000313" key="3">
    <source>
        <dbReference type="Proteomes" id="UP001219934"/>
    </source>
</evidence>
<gene>
    <name evidence="2" type="ORF">JOQ06_008254</name>
</gene>
<name>A0AAD6F9W1_9TELE</name>
<protein>
    <recommendedName>
        <fullName evidence="1">Peroxin/Ferlin domain-containing protein</fullName>
    </recommendedName>
</protein>
<keyword evidence="3" id="KW-1185">Reference proteome</keyword>
<dbReference type="GO" id="GO:0016020">
    <property type="term" value="C:membrane"/>
    <property type="evidence" value="ECO:0007669"/>
    <property type="project" value="InterPro"/>
</dbReference>
<accession>A0AAD6F9W1</accession>
<dbReference type="InterPro" id="IPR006614">
    <property type="entry name" value="Peroxin/Ferlin"/>
</dbReference>
<dbReference type="EMBL" id="JAPTMU010000020">
    <property type="protein sequence ID" value="KAJ4926070.1"/>
    <property type="molecule type" value="Genomic_DNA"/>
</dbReference>
<organism evidence="2 3">
    <name type="scientific">Pogonophryne albipinna</name>
    <dbReference type="NCBI Taxonomy" id="1090488"/>
    <lineage>
        <taxon>Eukaryota</taxon>
        <taxon>Metazoa</taxon>
        <taxon>Chordata</taxon>
        <taxon>Craniata</taxon>
        <taxon>Vertebrata</taxon>
        <taxon>Euteleostomi</taxon>
        <taxon>Actinopterygii</taxon>
        <taxon>Neopterygii</taxon>
        <taxon>Teleostei</taxon>
        <taxon>Neoteleostei</taxon>
        <taxon>Acanthomorphata</taxon>
        <taxon>Eupercaria</taxon>
        <taxon>Perciformes</taxon>
        <taxon>Notothenioidei</taxon>
        <taxon>Pogonophryne</taxon>
    </lineage>
</organism>
<comment type="caution">
    <text evidence="2">The sequence shown here is derived from an EMBL/GenBank/DDBJ whole genome shotgun (WGS) entry which is preliminary data.</text>
</comment>
<dbReference type="SMART" id="SM00693">
    <property type="entry name" value="DysFN"/>
    <property type="match status" value="1"/>
</dbReference>
<proteinExistence type="predicted"/>
<evidence type="ECO:0000313" key="2">
    <source>
        <dbReference type="EMBL" id="KAJ4926070.1"/>
    </source>
</evidence>
<evidence type="ECO:0000259" key="1">
    <source>
        <dbReference type="SMART" id="SM00693"/>
    </source>
</evidence>
<sequence>MTSVFVHLSFPQRWNPVDSFSDRLLPSDRWQWSDVTGLQHQPLDGFLLPSDSWEWEGDWHVDENFEGEPTEKVNIISPYKHKRDNGSENH</sequence>
<reference evidence="2" key="1">
    <citation type="submission" date="2022-11" db="EMBL/GenBank/DDBJ databases">
        <title>Chromosome-level genome of Pogonophryne albipinna.</title>
        <authorList>
            <person name="Jo E."/>
        </authorList>
    </citation>
    <scope>NUCLEOTIDE SEQUENCE</scope>
    <source>
        <strain evidence="2">SGF0006</strain>
        <tissue evidence="2">Muscle</tissue>
    </source>
</reference>